<reference evidence="3" key="1">
    <citation type="submission" date="2014-12" db="EMBL/GenBank/DDBJ databases">
        <authorList>
            <person name="Salcher M.M."/>
        </authorList>
    </citation>
    <scope>NUCLEOTIDE SEQUENCE [LARGE SCALE GENOMIC DNA]</scope>
    <source>
        <strain evidence="3">MMS-10A-171</strain>
    </source>
</reference>
<keyword evidence="1" id="KW-1133">Transmembrane helix</keyword>
<evidence type="ECO:0000313" key="2">
    <source>
        <dbReference type="EMBL" id="CEN56310.1"/>
    </source>
</evidence>
<dbReference type="KEGG" id="mbac:BN1209_1272"/>
<dbReference type="AlphaFoldDB" id="A0A0B7IVQ0"/>
<sequence>MAILNEHQQAQRGRTLFTFLIAAVMSPLFAGQIVGAIFAFSIFIAIIGKSATIFTDLMILLAGILAHMSVLGFFFFVLTDFQFDTAGFWKIGIALFIPNYIFVSTFAKRGFLFES</sequence>
<protein>
    <submittedName>
        <fullName evidence="2">Uncharacterized protein</fullName>
    </submittedName>
</protein>
<dbReference type="STRING" id="1581680.BN1209_1272"/>
<dbReference type="EMBL" id="LN794158">
    <property type="protein sequence ID" value="CEN56310.1"/>
    <property type="molecule type" value="Genomic_DNA"/>
</dbReference>
<keyword evidence="1" id="KW-0812">Transmembrane</keyword>
<keyword evidence="1" id="KW-0472">Membrane</keyword>
<proteinExistence type="predicted"/>
<dbReference type="RefSeq" id="WP_045751428.1">
    <property type="nucleotide sequence ID" value="NZ_LN794158.1"/>
</dbReference>
<dbReference type="Proteomes" id="UP000056322">
    <property type="component" value="Chromosome 1"/>
</dbReference>
<feature type="transmembrane region" description="Helical" evidence="1">
    <location>
        <begin position="88"/>
        <end position="107"/>
    </location>
</feature>
<feature type="transmembrane region" description="Helical" evidence="1">
    <location>
        <begin position="20"/>
        <end position="45"/>
    </location>
</feature>
<feature type="transmembrane region" description="Helical" evidence="1">
    <location>
        <begin position="57"/>
        <end position="76"/>
    </location>
</feature>
<evidence type="ECO:0000256" key="1">
    <source>
        <dbReference type="SAM" id="Phobius"/>
    </source>
</evidence>
<name>A0A0B7IVQ0_9PROT</name>
<evidence type="ECO:0000313" key="3">
    <source>
        <dbReference type="Proteomes" id="UP000056322"/>
    </source>
</evidence>
<gene>
    <name evidence="2" type="ORF">BN1209_1272</name>
</gene>
<organism evidence="2 3">
    <name type="scientific">Candidatus Methylopumilus turicensis</name>
    <dbReference type="NCBI Taxonomy" id="1581680"/>
    <lineage>
        <taxon>Bacteria</taxon>
        <taxon>Pseudomonadati</taxon>
        <taxon>Pseudomonadota</taxon>
        <taxon>Betaproteobacteria</taxon>
        <taxon>Nitrosomonadales</taxon>
        <taxon>Methylophilaceae</taxon>
        <taxon>Candidatus Methylopumilus</taxon>
    </lineage>
</organism>
<accession>A0A0B7IVQ0</accession>
<keyword evidence="3" id="KW-1185">Reference proteome</keyword>
<dbReference type="HOGENOM" id="CLU_2106055_0_0_4"/>